<dbReference type="EMBL" id="JAGSPB010000002">
    <property type="protein sequence ID" value="MBV7266111.1"/>
    <property type="molecule type" value="Genomic_DNA"/>
</dbReference>
<evidence type="ECO:0000313" key="2">
    <source>
        <dbReference type="EMBL" id="MBV7266111.1"/>
    </source>
</evidence>
<gene>
    <name evidence="2" type="ORF">KCG45_07965</name>
</gene>
<reference evidence="2 3" key="1">
    <citation type="submission" date="2021-04" db="EMBL/GenBank/DDBJ databases">
        <authorList>
            <person name="Pira H."/>
            <person name="Risdian C."/>
            <person name="Wink J."/>
        </authorList>
    </citation>
    <scope>NUCLEOTIDE SEQUENCE [LARGE SCALE GENOMIC DNA]</scope>
    <source>
        <strain evidence="2 3">WH131</strain>
    </source>
</reference>
<organism evidence="2 3">
    <name type="scientific">Erythrobacter ani</name>
    <dbReference type="NCBI Taxonomy" id="2827235"/>
    <lineage>
        <taxon>Bacteria</taxon>
        <taxon>Pseudomonadati</taxon>
        <taxon>Pseudomonadota</taxon>
        <taxon>Alphaproteobacteria</taxon>
        <taxon>Sphingomonadales</taxon>
        <taxon>Erythrobacteraceae</taxon>
        <taxon>Erythrobacter/Porphyrobacter group</taxon>
        <taxon>Erythrobacter</taxon>
    </lineage>
</organism>
<keyword evidence="3" id="KW-1185">Reference proteome</keyword>
<feature type="compositionally biased region" description="Basic and acidic residues" evidence="1">
    <location>
        <begin position="156"/>
        <end position="175"/>
    </location>
</feature>
<dbReference type="RefSeq" id="WP_218316743.1">
    <property type="nucleotide sequence ID" value="NZ_JAGSPB010000002.1"/>
</dbReference>
<evidence type="ECO:0008006" key="4">
    <source>
        <dbReference type="Google" id="ProtNLM"/>
    </source>
</evidence>
<feature type="region of interest" description="Disordered" evidence="1">
    <location>
        <begin position="33"/>
        <end position="87"/>
    </location>
</feature>
<accession>A0ABS6SM52</accession>
<sequence length="181" mass="19214">MKEKGADRRGDDRRGPKSAQLCLLAVTAMLMSACGTDPDAPSPTEPAGTSDLPAPSTPKADEPEQDSGDDTAPPAGNSGLIPTQYHGVWDYEGGTCERTSDLLMEISASEILFYESIGLVTATESEGGDVVVTLDMEGEGETWTQQTRFSLVGDGNDQRLHTSDGEAPKEADKYPSKRCSN</sequence>
<feature type="region of interest" description="Disordered" evidence="1">
    <location>
        <begin position="151"/>
        <end position="181"/>
    </location>
</feature>
<comment type="caution">
    <text evidence="2">The sequence shown here is derived from an EMBL/GenBank/DDBJ whole genome shotgun (WGS) entry which is preliminary data.</text>
</comment>
<evidence type="ECO:0000313" key="3">
    <source>
        <dbReference type="Proteomes" id="UP000699975"/>
    </source>
</evidence>
<dbReference type="PROSITE" id="PS51257">
    <property type="entry name" value="PROKAR_LIPOPROTEIN"/>
    <property type="match status" value="1"/>
</dbReference>
<proteinExistence type="predicted"/>
<name>A0ABS6SM52_9SPHN</name>
<dbReference type="Proteomes" id="UP000699975">
    <property type="component" value="Unassembled WGS sequence"/>
</dbReference>
<protein>
    <recommendedName>
        <fullName evidence="4">Lipoprotein</fullName>
    </recommendedName>
</protein>
<evidence type="ECO:0000256" key="1">
    <source>
        <dbReference type="SAM" id="MobiDB-lite"/>
    </source>
</evidence>